<dbReference type="OrthoDB" id="248740at2"/>
<name>A0A2Z3H9S5_9BACT</name>
<feature type="region of interest" description="Disordered" evidence="2">
    <location>
        <begin position="37"/>
        <end position="58"/>
    </location>
</feature>
<dbReference type="PANTHER" id="PTHR35038">
    <property type="entry name" value="DISSIMILATORY SULFITE REDUCTASE SIRA"/>
    <property type="match status" value="1"/>
</dbReference>
<evidence type="ECO:0000313" key="4">
    <source>
        <dbReference type="Proteomes" id="UP000245802"/>
    </source>
</evidence>
<dbReference type="RefSeq" id="WP_010043176.1">
    <property type="nucleotide sequence ID" value="NZ_CP025958.1"/>
</dbReference>
<sequence>MTTGHAGRTARAAGLAAVFAGLALGLAVAVSPPRAAVAAQDDKKEPPRPTEAQKKDHALLGASQCKKCHSVADRKAAGLEEYEETKAYDFIRLSENIVWSAHDLHSTAYRSLLTEETAKGSKFTPNKTAERMEQKLRKYKGDSYRVATDTACLACHASVRQPVDKVPPDAWKAGKLTAGNLAGGSFTSLEGVGCEMCHGHGTMYQTVHQASREGDTNPGALKVVDWRLFPTAVKTEWGLNNLRDPAVAAQTCASCHIGNKAEGRFVTHDMFAAGHPPLPPLDLMAYTREQPRHWGFAGDMPFITKMAENKATADKAFALYRYRAGESLVARRFAESALAVLGATAGLGAQLADDAKAKGDGLDFSAFDCYSCHHNLKYPSERQDRGYVGRPGRPLYRPAAFALARLVLDHAGGMTGGESLKGAANELDKLELELADAFTVKTYGDADKVKAATAKLAAWSEGVRKKLEPVRYTPEEVAKLFTKLTAVASDAKKPVGDPEVAQLYLWAAETLYLDLQPKELTDKAVEPKALKAMRDGIAASVVTRLRPDTDFYYEQRFVEGKSSPIEKPTTNDSVERRLEKRMDIFNAFRGDPFRMAVEGLKLPK</sequence>
<dbReference type="KEGG" id="gog:C1280_23970"/>
<dbReference type="InterPro" id="IPR051829">
    <property type="entry name" value="Multiheme_Cytochr_ET"/>
</dbReference>
<reference evidence="3 4" key="1">
    <citation type="submission" date="2018-01" db="EMBL/GenBank/DDBJ databases">
        <title>G. obscuriglobus.</title>
        <authorList>
            <person name="Franke J."/>
            <person name="Blomberg W."/>
            <person name="Selmecki A."/>
        </authorList>
    </citation>
    <scope>NUCLEOTIDE SEQUENCE [LARGE SCALE GENOMIC DNA]</scope>
    <source>
        <strain evidence="3 4">DSM 5831</strain>
    </source>
</reference>
<evidence type="ECO:0008006" key="5">
    <source>
        <dbReference type="Google" id="ProtNLM"/>
    </source>
</evidence>
<evidence type="ECO:0000256" key="2">
    <source>
        <dbReference type="SAM" id="MobiDB-lite"/>
    </source>
</evidence>
<gene>
    <name evidence="3" type="ORF">C1280_23970</name>
</gene>
<organism evidence="3 4">
    <name type="scientific">Gemmata obscuriglobus</name>
    <dbReference type="NCBI Taxonomy" id="114"/>
    <lineage>
        <taxon>Bacteria</taxon>
        <taxon>Pseudomonadati</taxon>
        <taxon>Planctomycetota</taxon>
        <taxon>Planctomycetia</taxon>
        <taxon>Gemmatales</taxon>
        <taxon>Gemmataceae</taxon>
        <taxon>Gemmata</taxon>
    </lineage>
</organism>
<feature type="compositionally biased region" description="Basic and acidic residues" evidence="2">
    <location>
        <begin position="40"/>
        <end position="58"/>
    </location>
</feature>
<dbReference type="AlphaFoldDB" id="A0A2Z3H9S5"/>
<keyword evidence="1" id="KW-0732">Signal</keyword>
<keyword evidence="4" id="KW-1185">Reference proteome</keyword>
<evidence type="ECO:0000313" key="3">
    <source>
        <dbReference type="EMBL" id="AWM39755.1"/>
    </source>
</evidence>
<proteinExistence type="predicted"/>
<dbReference type="Proteomes" id="UP000245802">
    <property type="component" value="Chromosome"/>
</dbReference>
<evidence type="ECO:0000256" key="1">
    <source>
        <dbReference type="ARBA" id="ARBA00022729"/>
    </source>
</evidence>
<dbReference type="EMBL" id="CP025958">
    <property type="protein sequence ID" value="AWM39755.1"/>
    <property type="molecule type" value="Genomic_DNA"/>
</dbReference>
<accession>A0A2Z3H9S5</accession>
<dbReference type="SUPFAM" id="SSF48695">
    <property type="entry name" value="Multiheme cytochromes"/>
    <property type="match status" value="1"/>
</dbReference>
<dbReference type="InterPro" id="IPR036280">
    <property type="entry name" value="Multihaem_cyt_sf"/>
</dbReference>
<dbReference type="Gene3D" id="1.10.1130.10">
    <property type="entry name" value="Flavocytochrome C3, Chain A"/>
    <property type="match status" value="1"/>
</dbReference>
<protein>
    <recommendedName>
        <fullName evidence="5">Cytochrome c-552/4 domain-containing protein</fullName>
    </recommendedName>
</protein>